<dbReference type="Proteomes" id="UP000654075">
    <property type="component" value="Unassembled WGS sequence"/>
</dbReference>
<evidence type="ECO:0000256" key="2">
    <source>
        <dbReference type="SAM" id="Phobius"/>
    </source>
</evidence>
<dbReference type="EMBL" id="CAJNNV010027112">
    <property type="protein sequence ID" value="CAE8619489.1"/>
    <property type="molecule type" value="Genomic_DNA"/>
</dbReference>
<protein>
    <submittedName>
        <fullName evidence="3">Uncharacterized protein</fullName>
    </submittedName>
</protein>
<organism evidence="3 4">
    <name type="scientific">Polarella glacialis</name>
    <name type="common">Dinoflagellate</name>
    <dbReference type="NCBI Taxonomy" id="89957"/>
    <lineage>
        <taxon>Eukaryota</taxon>
        <taxon>Sar</taxon>
        <taxon>Alveolata</taxon>
        <taxon>Dinophyceae</taxon>
        <taxon>Suessiales</taxon>
        <taxon>Suessiaceae</taxon>
        <taxon>Polarella</taxon>
    </lineage>
</organism>
<comment type="caution">
    <text evidence="3">The sequence shown here is derived from an EMBL/GenBank/DDBJ whole genome shotgun (WGS) entry which is preliminary data.</text>
</comment>
<name>A0A813G0I2_POLGL</name>
<evidence type="ECO:0000256" key="1">
    <source>
        <dbReference type="SAM" id="MobiDB-lite"/>
    </source>
</evidence>
<accession>A0A813G0I2</accession>
<feature type="transmembrane region" description="Helical" evidence="2">
    <location>
        <begin position="94"/>
        <end position="115"/>
    </location>
</feature>
<sequence length="202" mass="21236">MSSPLRRHRPLLGLPASPSEGKAYVAMASREGQEVQEEQVKDSVSSALPKTATPSAPHESSPLPLAPAAPAAKAAPASPEIRIGELVQDATLRLARVASFLLLGTAMSAVIVLVADSRPVVQRLALIEAYQLGPLYLALVMLFLAYHTAGAQLGMVYRPTQIQMPDQKVYRVLDGGPGVSGALILAQDGGSFARYSKAQQAA</sequence>
<keyword evidence="2" id="KW-0472">Membrane</keyword>
<evidence type="ECO:0000313" key="4">
    <source>
        <dbReference type="Proteomes" id="UP000654075"/>
    </source>
</evidence>
<dbReference type="AlphaFoldDB" id="A0A813G0I2"/>
<feature type="region of interest" description="Disordered" evidence="1">
    <location>
        <begin position="29"/>
        <end position="69"/>
    </location>
</feature>
<keyword evidence="2" id="KW-0812">Transmembrane</keyword>
<gene>
    <name evidence="3" type="ORF">PGLA1383_LOCUS37077</name>
</gene>
<feature type="compositionally biased region" description="Low complexity" evidence="1">
    <location>
        <begin position="54"/>
        <end position="69"/>
    </location>
</feature>
<proteinExistence type="predicted"/>
<reference evidence="3" key="1">
    <citation type="submission" date="2021-02" db="EMBL/GenBank/DDBJ databases">
        <authorList>
            <person name="Dougan E. K."/>
            <person name="Rhodes N."/>
            <person name="Thang M."/>
            <person name="Chan C."/>
        </authorList>
    </citation>
    <scope>NUCLEOTIDE SEQUENCE</scope>
</reference>
<keyword evidence="4" id="KW-1185">Reference proteome</keyword>
<feature type="non-terminal residue" evidence="3">
    <location>
        <position position="1"/>
    </location>
</feature>
<feature type="transmembrane region" description="Helical" evidence="2">
    <location>
        <begin position="135"/>
        <end position="157"/>
    </location>
</feature>
<keyword evidence="2" id="KW-1133">Transmembrane helix</keyword>
<evidence type="ECO:0000313" key="3">
    <source>
        <dbReference type="EMBL" id="CAE8619489.1"/>
    </source>
</evidence>